<dbReference type="PANTHER" id="PTHR47186:SF18">
    <property type="entry name" value="RX N-TERMINAL DOMAIN-CONTAINING PROTEIN"/>
    <property type="match status" value="1"/>
</dbReference>
<evidence type="ECO:0000259" key="1">
    <source>
        <dbReference type="Pfam" id="PF25019"/>
    </source>
</evidence>
<reference evidence="2" key="1">
    <citation type="journal article" date="2021" name="Front. Plant Sci.">
        <title>Chromosome-Scale Genome Assembly for Chinese Sour Jujube and Insights Into Its Genome Evolution and Domestication Signature.</title>
        <authorList>
            <person name="Shen L.-Y."/>
            <person name="Luo H."/>
            <person name="Wang X.-L."/>
            <person name="Wang X.-M."/>
            <person name="Qiu X.-J."/>
            <person name="Liu H."/>
            <person name="Zhou S.-S."/>
            <person name="Jia K.-H."/>
            <person name="Nie S."/>
            <person name="Bao Y.-T."/>
            <person name="Zhang R.-G."/>
            <person name="Yun Q.-Z."/>
            <person name="Chai Y.-H."/>
            <person name="Lu J.-Y."/>
            <person name="Li Y."/>
            <person name="Zhao S.-W."/>
            <person name="Mao J.-F."/>
            <person name="Jia S.-G."/>
            <person name="Mao Y.-M."/>
        </authorList>
    </citation>
    <scope>NUCLEOTIDE SEQUENCE</scope>
    <source>
        <strain evidence="2">AT0</strain>
        <tissue evidence="2">Leaf</tissue>
    </source>
</reference>
<dbReference type="InterPro" id="IPR032675">
    <property type="entry name" value="LRR_dom_sf"/>
</dbReference>
<name>A0A978UKP4_ZIZJJ</name>
<sequence>MMKVHHLAVAPDVSLQRFGAISKAIHLRSLLMLYGYSFPSLSNEVLNNVILKLRCLRILSSSGCVFLKQLSDSIAELKHLHFLDLSCTLIKKLPNSVRDHLFCNIVSIKLKNCRYCNSLPPLGQLSSLKALLVEELSGVVTVSANFYGDIGGSSVTKPFASLEFLSFAHMPAWEEWSSIGVEDGEVFTKLQQLHINECNRLRCVDWPDSLPCLTELEILGGYGSELVLESSLPRMPALRELKLGVCEKLRLEELLQKAESIHIRGNKGVESLIRQLTKAKPLFLRKCIFKIVVLQLHSFLNACPLP</sequence>
<dbReference type="Gene3D" id="3.80.10.10">
    <property type="entry name" value="Ribonuclease Inhibitor"/>
    <property type="match status" value="1"/>
</dbReference>
<dbReference type="InterPro" id="IPR056789">
    <property type="entry name" value="LRR_R13L1-DRL21"/>
</dbReference>
<protein>
    <recommendedName>
        <fullName evidence="1">R13L1/DRL21-like LRR repeat region domain-containing protein</fullName>
    </recommendedName>
</protein>
<dbReference type="Proteomes" id="UP000813462">
    <property type="component" value="Unassembled WGS sequence"/>
</dbReference>
<gene>
    <name evidence="2" type="ORF">FEM48_Zijuj10G0022100</name>
</gene>
<dbReference type="EMBL" id="JAEACU010000010">
    <property type="protein sequence ID" value="KAH7515396.1"/>
    <property type="molecule type" value="Genomic_DNA"/>
</dbReference>
<dbReference type="SUPFAM" id="SSF52058">
    <property type="entry name" value="L domain-like"/>
    <property type="match status" value="1"/>
</dbReference>
<evidence type="ECO:0000313" key="3">
    <source>
        <dbReference type="Proteomes" id="UP000813462"/>
    </source>
</evidence>
<evidence type="ECO:0000313" key="2">
    <source>
        <dbReference type="EMBL" id="KAH7515396.1"/>
    </source>
</evidence>
<dbReference type="PANTHER" id="PTHR47186">
    <property type="entry name" value="LEUCINE-RICH REPEAT-CONTAINING PROTEIN 57"/>
    <property type="match status" value="1"/>
</dbReference>
<accession>A0A978UKP4</accession>
<comment type="caution">
    <text evidence="2">The sequence shown here is derived from an EMBL/GenBank/DDBJ whole genome shotgun (WGS) entry which is preliminary data.</text>
</comment>
<dbReference type="AlphaFoldDB" id="A0A978UKP4"/>
<organism evidence="2 3">
    <name type="scientific">Ziziphus jujuba var. spinosa</name>
    <dbReference type="NCBI Taxonomy" id="714518"/>
    <lineage>
        <taxon>Eukaryota</taxon>
        <taxon>Viridiplantae</taxon>
        <taxon>Streptophyta</taxon>
        <taxon>Embryophyta</taxon>
        <taxon>Tracheophyta</taxon>
        <taxon>Spermatophyta</taxon>
        <taxon>Magnoliopsida</taxon>
        <taxon>eudicotyledons</taxon>
        <taxon>Gunneridae</taxon>
        <taxon>Pentapetalae</taxon>
        <taxon>rosids</taxon>
        <taxon>fabids</taxon>
        <taxon>Rosales</taxon>
        <taxon>Rhamnaceae</taxon>
        <taxon>Paliureae</taxon>
        <taxon>Ziziphus</taxon>
    </lineage>
</organism>
<feature type="domain" description="R13L1/DRL21-like LRR repeat region" evidence="1">
    <location>
        <begin position="92"/>
        <end position="135"/>
    </location>
</feature>
<dbReference type="Pfam" id="PF25019">
    <property type="entry name" value="LRR_R13L1-DRL21"/>
    <property type="match status" value="1"/>
</dbReference>
<proteinExistence type="predicted"/>